<evidence type="ECO:0008006" key="2">
    <source>
        <dbReference type="Google" id="ProtNLM"/>
    </source>
</evidence>
<sequence length="42" mass="4785">MLMKALQDNINKFESRFGEIKLEGQPGHQFGFTNVDKDSTVN</sequence>
<evidence type="ECO:0000313" key="1">
    <source>
        <dbReference type="EMBL" id="KUG25988.1"/>
    </source>
</evidence>
<name>A0A0W8FYQ4_9ZZZZ</name>
<protein>
    <recommendedName>
        <fullName evidence="2">DUF3467 domain-containing protein</fullName>
    </recommendedName>
</protein>
<organism evidence="1">
    <name type="scientific">hydrocarbon metagenome</name>
    <dbReference type="NCBI Taxonomy" id="938273"/>
    <lineage>
        <taxon>unclassified sequences</taxon>
        <taxon>metagenomes</taxon>
        <taxon>ecological metagenomes</taxon>
    </lineage>
</organism>
<reference evidence="1" key="1">
    <citation type="journal article" date="2015" name="Proc. Natl. Acad. Sci. U.S.A.">
        <title>Networks of energetic and metabolic interactions define dynamics in microbial communities.</title>
        <authorList>
            <person name="Embree M."/>
            <person name="Liu J.K."/>
            <person name="Al-Bassam M.M."/>
            <person name="Zengler K."/>
        </authorList>
    </citation>
    <scope>NUCLEOTIDE SEQUENCE</scope>
</reference>
<gene>
    <name evidence="1" type="ORF">ASZ90_004178</name>
</gene>
<proteinExistence type="predicted"/>
<accession>A0A0W8FYQ4</accession>
<dbReference type="AlphaFoldDB" id="A0A0W8FYQ4"/>
<comment type="caution">
    <text evidence="1">The sequence shown here is derived from an EMBL/GenBank/DDBJ whole genome shotgun (WGS) entry which is preliminary data.</text>
</comment>
<dbReference type="EMBL" id="LNQE01000560">
    <property type="protein sequence ID" value="KUG25988.1"/>
    <property type="molecule type" value="Genomic_DNA"/>
</dbReference>